<evidence type="ECO:0000313" key="2">
    <source>
        <dbReference type="EMBL" id="CAK8676222.1"/>
    </source>
</evidence>
<keyword evidence="3" id="KW-1185">Reference proteome</keyword>
<dbReference type="EMBL" id="CAWYQH010000024">
    <property type="protein sequence ID" value="CAK8676222.1"/>
    <property type="molecule type" value="Genomic_DNA"/>
</dbReference>
<organism evidence="2 3">
    <name type="scientific">Clavelina lepadiformis</name>
    <name type="common">Light-bulb sea squirt</name>
    <name type="synonym">Ascidia lepadiformis</name>
    <dbReference type="NCBI Taxonomy" id="159417"/>
    <lineage>
        <taxon>Eukaryota</taxon>
        <taxon>Metazoa</taxon>
        <taxon>Chordata</taxon>
        <taxon>Tunicata</taxon>
        <taxon>Ascidiacea</taxon>
        <taxon>Aplousobranchia</taxon>
        <taxon>Clavelinidae</taxon>
        <taxon>Clavelina</taxon>
    </lineage>
</organism>
<name>A0ABP0FDD6_CLALP</name>
<protein>
    <submittedName>
        <fullName evidence="2">Uncharacterized protein</fullName>
    </submittedName>
</protein>
<accession>A0ABP0FDD6</accession>
<comment type="caution">
    <text evidence="2">The sequence shown here is derived from an EMBL/GenBank/DDBJ whole genome shotgun (WGS) entry which is preliminary data.</text>
</comment>
<feature type="region of interest" description="Disordered" evidence="1">
    <location>
        <begin position="1"/>
        <end position="21"/>
    </location>
</feature>
<dbReference type="Proteomes" id="UP001642483">
    <property type="component" value="Unassembled WGS sequence"/>
</dbReference>
<evidence type="ECO:0000256" key="1">
    <source>
        <dbReference type="SAM" id="MobiDB-lite"/>
    </source>
</evidence>
<sequence>MHFFQKKPNSENQVSGCYRTEEETTTSDLQHGLKRSCKADMDYAETSKKRKRDFIRQYDSKYLEFGFTIAPSGEKVPLPMCSVCAKILSNDAMKLSNAYSTFSLAA</sequence>
<proteinExistence type="predicted"/>
<gene>
    <name evidence="2" type="ORF">CVLEPA_LOCUS5693</name>
</gene>
<reference evidence="2 3" key="1">
    <citation type="submission" date="2024-02" db="EMBL/GenBank/DDBJ databases">
        <authorList>
            <person name="Daric V."/>
            <person name="Darras S."/>
        </authorList>
    </citation>
    <scope>NUCLEOTIDE SEQUENCE [LARGE SCALE GENOMIC DNA]</scope>
</reference>
<evidence type="ECO:0000313" key="3">
    <source>
        <dbReference type="Proteomes" id="UP001642483"/>
    </source>
</evidence>